<dbReference type="SMART" id="SM00356">
    <property type="entry name" value="ZnF_C3H1"/>
    <property type="match status" value="5"/>
</dbReference>
<dbReference type="SUPFAM" id="SSF90229">
    <property type="entry name" value="CCCH zinc finger"/>
    <property type="match status" value="5"/>
</dbReference>
<feature type="zinc finger region" description="C3H1-type" evidence="5">
    <location>
        <begin position="302"/>
        <end position="330"/>
    </location>
</feature>
<feature type="region of interest" description="Disordered" evidence="6">
    <location>
        <begin position="1"/>
        <end position="32"/>
    </location>
</feature>
<feature type="domain" description="C3H1-type" evidence="7">
    <location>
        <begin position="103"/>
        <end position="131"/>
    </location>
</feature>
<keyword evidence="9" id="KW-1185">Reference proteome</keyword>
<keyword evidence="2 5" id="KW-0863">Zinc-finger</keyword>
<feature type="domain" description="C3H1-type" evidence="7">
    <location>
        <begin position="348"/>
        <end position="376"/>
    </location>
</feature>
<evidence type="ECO:0000256" key="6">
    <source>
        <dbReference type="SAM" id="MobiDB-lite"/>
    </source>
</evidence>
<organism evidence="8 9">
    <name type="scientific">Vitis vinifera</name>
    <name type="common">Grape</name>
    <dbReference type="NCBI Taxonomy" id="29760"/>
    <lineage>
        <taxon>Eukaryota</taxon>
        <taxon>Viridiplantae</taxon>
        <taxon>Streptophyta</taxon>
        <taxon>Embryophyta</taxon>
        <taxon>Tracheophyta</taxon>
        <taxon>Spermatophyta</taxon>
        <taxon>Magnoliopsida</taxon>
        <taxon>eudicotyledons</taxon>
        <taxon>Gunneridae</taxon>
        <taxon>Pentapetalae</taxon>
        <taxon>rosids</taxon>
        <taxon>Vitales</taxon>
        <taxon>Vitaceae</taxon>
        <taxon>Viteae</taxon>
        <taxon>Vitis</taxon>
    </lineage>
</organism>
<dbReference type="Gene3D" id="3.30.1370.210">
    <property type="match status" value="1"/>
</dbReference>
<feature type="zinc finger region" description="C3H1-type" evidence="5">
    <location>
        <begin position="59"/>
        <end position="87"/>
    </location>
</feature>
<dbReference type="Pfam" id="PF00642">
    <property type="entry name" value="zf-CCCH"/>
    <property type="match status" value="4"/>
</dbReference>
<keyword evidence="4" id="KW-0238">DNA-binding</keyword>
<proteinExistence type="predicted"/>
<keyword evidence="1 5" id="KW-0479">Metal-binding</keyword>
<dbReference type="EMBL" id="CP126661">
    <property type="protein sequence ID" value="WKA04284.1"/>
    <property type="molecule type" value="Genomic_DNA"/>
</dbReference>
<gene>
    <name evidence="8" type="ORF">VitviT2T_022337</name>
</gene>
<dbReference type="InterPro" id="IPR000571">
    <property type="entry name" value="Znf_CCCH"/>
</dbReference>
<dbReference type="Gene3D" id="2.30.30.1190">
    <property type="match status" value="1"/>
</dbReference>
<name>A0ABY9DAW9_VITVI</name>
<feature type="domain" description="C3H1-type" evidence="7">
    <location>
        <begin position="148"/>
        <end position="176"/>
    </location>
</feature>
<dbReference type="PANTHER" id="PTHR12506:SF75">
    <property type="entry name" value="ZINC FINGER CCCH DOMAIN-CONTAINING PROTEIN 67-LIKE"/>
    <property type="match status" value="1"/>
</dbReference>
<feature type="zinc finger region" description="C3H1-type" evidence="5">
    <location>
        <begin position="103"/>
        <end position="131"/>
    </location>
</feature>
<evidence type="ECO:0000256" key="5">
    <source>
        <dbReference type="PROSITE-ProRule" id="PRU00723"/>
    </source>
</evidence>
<dbReference type="Gene3D" id="4.10.1000.10">
    <property type="entry name" value="Zinc finger, CCCH-type"/>
    <property type="match status" value="1"/>
</dbReference>
<dbReference type="PROSITE" id="PS50103">
    <property type="entry name" value="ZF_C3H1"/>
    <property type="match status" value="5"/>
</dbReference>
<dbReference type="Proteomes" id="UP001227230">
    <property type="component" value="Chromosome 14"/>
</dbReference>
<evidence type="ECO:0000256" key="4">
    <source>
        <dbReference type="ARBA" id="ARBA00023125"/>
    </source>
</evidence>
<evidence type="ECO:0000313" key="9">
    <source>
        <dbReference type="Proteomes" id="UP001227230"/>
    </source>
</evidence>
<accession>A0ABY9DAW9</accession>
<dbReference type="InterPro" id="IPR050974">
    <property type="entry name" value="Plant_ZF_CCCH"/>
</dbReference>
<keyword evidence="3 5" id="KW-0862">Zinc</keyword>
<evidence type="ECO:0000256" key="1">
    <source>
        <dbReference type="ARBA" id="ARBA00022723"/>
    </source>
</evidence>
<feature type="zinc finger region" description="C3H1-type" evidence="5">
    <location>
        <begin position="148"/>
        <end position="176"/>
    </location>
</feature>
<feature type="domain" description="C3H1-type" evidence="7">
    <location>
        <begin position="302"/>
        <end position="330"/>
    </location>
</feature>
<evidence type="ECO:0000256" key="3">
    <source>
        <dbReference type="ARBA" id="ARBA00022833"/>
    </source>
</evidence>
<sequence length="417" mass="46226">MGSCEDPVSRQNTHDQIELGLMYPKPDPDPDPDAELLVQQFENVALKDTEETEIQYPLRPYAQDCPYYVRTGSCKFGLNCKFNHPVTRTGQVGKERENEGEGLSEKIECKYYLTGGGCKYGNSCRYSHSKETNELATLEYNFLGLPMRVGEKECPYYMRTGSCGYGANCRFHHPDPTSVGGSEPNGNGESVGGFDSLGNHNGESTILNLSGASQPSMPSWSSHMLSNKRVPYSDNRSSYVPAMHSVAQGIHPNLDLNGYQAPIHSQGMPRHLHSGLTLNKLMKKSDVSQHYEQTQVEEFPERPGKPECDYFMKTGDCKYKSACRYHHPKSRVPGLPVCALSDKGLPLRPGKKICWHYESYGICKYGRACLFDHPPNHTPSSFPVGSKLDPPLGHNSATVGGNRMAGCQDEIQASGWD</sequence>
<reference evidence="8 9" key="1">
    <citation type="journal article" date="2023" name="Hortic Res">
        <title>The complete reference genome for grapevine (Vitis vinifera L.) genetics and breeding.</title>
        <authorList>
            <person name="Shi X."/>
            <person name="Cao S."/>
            <person name="Wang X."/>
            <person name="Huang S."/>
            <person name="Wang Y."/>
            <person name="Liu Z."/>
            <person name="Liu W."/>
            <person name="Leng X."/>
            <person name="Peng Y."/>
            <person name="Wang N."/>
            <person name="Wang Y."/>
            <person name="Ma Z."/>
            <person name="Xu X."/>
            <person name="Zhang F."/>
            <person name="Xue H."/>
            <person name="Zhong H."/>
            <person name="Wang Y."/>
            <person name="Zhang K."/>
            <person name="Velt A."/>
            <person name="Avia K."/>
            <person name="Holtgrawe D."/>
            <person name="Grimplet J."/>
            <person name="Matus J.T."/>
            <person name="Ware D."/>
            <person name="Wu X."/>
            <person name="Wang H."/>
            <person name="Liu C."/>
            <person name="Fang Y."/>
            <person name="Rustenholz C."/>
            <person name="Cheng Z."/>
            <person name="Xiao H."/>
            <person name="Zhou Y."/>
        </authorList>
    </citation>
    <scope>NUCLEOTIDE SEQUENCE [LARGE SCALE GENOMIC DNA]</scope>
    <source>
        <strain evidence="9">cv. Pinot noir / PN40024</strain>
        <tissue evidence="8">Leaf</tissue>
    </source>
</reference>
<feature type="domain" description="C3H1-type" evidence="7">
    <location>
        <begin position="59"/>
        <end position="87"/>
    </location>
</feature>
<dbReference type="Pfam" id="PF14608">
    <property type="entry name" value="zf-CCCH_2"/>
    <property type="match status" value="1"/>
</dbReference>
<dbReference type="InterPro" id="IPR036855">
    <property type="entry name" value="Znf_CCCH_sf"/>
</dbReference>
<feature type="zinc finger region" description="C3H1-type" evidence="5">
    <location>
        <begin position="348"/>
        <end position="376"/>
    </location>
</feature>
<evidence type="ECO:0000313" key="8">
    <source>
        <dbReference type="EMBL" id="WKA04284.1"/>
    </source>
</evidence>
<protein>
    <recommendedName>
        <fullName evidence="7">C3H1-type domain-containing protein</fullName>
    </recommendedName>
</protein>
<evidence type="ECO:0000256" key="2">
    <source>
        <dbReference type="ARBA" id="ARBA00022771"/>
    </source>
</evidence>
<feature type="region of interest" description="Disordered" evidence="6">
    <location>
        <begin position="176"/>
        <end position="197"/>
    </location>
</feature>
<dbReference type="PANTHER" id="PTHR12506">
    <property type="entry name" value="PROTEIN PHOSPHATASE RELATED"/>
    <property type="match status" value="1"/>
</dbReference>
<evidence type="ECO:0000259" key="7">
    <source>
        <dbReference type="PROSITE" id="PS50103"/>
    </source>
</evidence>